<name>A0A4Y7SJ23_COPMI</name>
<dbReference type="Proteomes" id="UP000298030">
    <property type="component" value="Unassembled WGS sequence"/>
</dbReference>
<protein>
    <recommendedName>
        <fullName evidence="3">F-box domain-containing protein</fullName>
    </recommendedName>
</protein>
<feature type="non-terminal residue" evidence="1">
    <location>
        <position position="1"/>
    </location>
</feature>
<reference evidence="1 2" key="1">
    <citation type="journal article" date="2019" name="Nat. Ecol. Evol.">
        <title>Megaphylogeny resolves global patterns of mushroom evolution.</title>
        <authorList>
            <person name="Varga T."/>
            <person name="Krizsan K."/>
            <person name="Foldi C."/>
            <person name="Dima B."/>
            <person name="Sanchez-Garcia M."/>
            <person name="Sanchez-Ramirez S."/>
            <person name="Szollosi G.J."/>
            <person name="Szarkandi J.G."/>
            <person name="Papp V."/>
            <person name="Albert L."/>
            <person name="Andreopoulos W."/>
            <person name="Angelini C."/>
            <person name="Antonin V."/>
            <person name="Barry K.W."/>
            <person name="Bougher N.L."/>
            <person name="Buchanan P."/>
            <person name="Buyck B."/>
            <person name="Bense V."/>
            <person name="Catcheside P."/>
            <person name="Chovatia M."/>
            <person name="Cooper J."/>
            <person name="Damon W."/>
            <person name="Desjardin D."/>
            <person name="Finy P."/>
            <person name="Geml J."/>
            <person name="Haridas S."/>
            <person name="Hughes K."/>
            <person name="Justo A."/>
            <person name="Karasinski D."/>
            <person name="Kautmanova I."/>
            <person name="Kiss B."/>
            <person name="Kocsube S."/>
            <person name="Kotiranta H."/>
            <person name="LaButti K.M."/>
            <person name="Lechner B.E."/>
            <person name="Liimatainen K."/>
            <person name="Lipzen A."/>
            <person name="Lukacs Z."/>
            <person name="Mihaltcheva S."/>
            <person name="Morgado L.N."/>
            <person name="Niskanen T."/>
            <person name="Noordeloos M.E."/>
            <person name="Ohm R.A."/>
            <person name="Ortiz-Santana B."/>
            <person name="Ovrebo C."/>
            <person name="Racz N."/>
            <person name="Riley R."/>
            <person name="Savchenko A."/>
            <person name="Shiryaev A."/>
            <person name="Soop K."/>
            <person name="Spirin V."/>
            <person name="Szebenyi C."/>
            <person name="Tomsovsky M."/>
            <person name="Tulloss R.E."/>
            <person name="Uehling J."/>
            <person name="Grigoriev I.V."/>
            <person name="Vagvolgyi C."/>
            <person name="Papp T."/>
            <person name="Martin F.M."/>
            <person name="Miettinen O."/>
            <person name="Hibbett D.S."/>
            <person name="Nagy L.G."/>
        </authorList>
    </citation>
    <scope>NUCLEOTIDE SEQUENCE [LARGE SCALE GENOMIC DNA]</scope>
    <source>
        <strain evidence="1 2">FP101781</strain>
    </source>
</reference>
<evidence type="ECO:0000313" key="1">
    <source>
        <dbReference type="EMBL" id="TEB21866.1"/>
    </source>
</evidence>
<keyword evidence="2" id="KW-1185">Reference proteome</keyword>
<comment type="caution">
    <text evidence="1">The sequence shown here is derived from an EMBL/GenBank/DDBJ whole genome shotgun (WGS) entry which is preliminary data.</text>
</comment>
<sequence>QIDEAKSALVDLERQFAIDRHFIEEHTMLLSPIRRIPQDVLTLLFHTLVETVERPGFPQLWTLCPPAVRPPVIISQVCIGWRRLALQTPTLW</sequence>
<feature type="non-terminal residue" evidence="1">
    <location>
        <position position="92"/>
    </location>
</feature>
<dbReference type="AlphaFoldDB" id="A0A4Y7SJ23"/>
<organism evidence="1 2">
    <name type="scientific">Coprinellus micaceus</name>
    <name type="common">Glistening ink-cap mushroom</name>
    <name type="synonym">Coprinus micaceus</name>
    <dbReference type="NCBI Taxonomy" id="71717"/>
    <lineage>
        <taxon>Eukaryota</taxon>
        <taxon>Fungi</taxon>
        <taxon>Dikarya</taxon>
        <taxon>Basidiomycota</taxon>
        <taxon>Agaricomycotina</taxon>
        <taxon>Agaricomycetes</taxon>
        <taxon>Agaricomycetidae</taxon>
        <taxon>Agaricales</taxon>
        <taxon>Agaricineae</taxon>
        <taxon>Psathyrellaceae</taxon>
        <taxon>Coprinellus</taxon>
    </lineage>
</organism>
<accession>A0A4Y7SJ23</accession>
<gene>
    <name evidence="1" type="ORF">FA13DRAFT_1594144</name>
</gene>
<dbReference type="EMBL" id="QPFP01000100">
    <property type="protein sequence ID" value="TEB21866.1"/>
    <property type="molecule type" value="Genomic_DNA"/>
</dbReference>
<evidence type="ECO:0000313" key="2">
    <source>
        <dbReference type="Proteomes" id="UP000298030"/>
    </source>
</evidence>
<proteinExistence type="predicted"/>
<evidence type="ECO:0008006" key="3">
    <source>
        <dbReference type="Google" id="ProtNLM"/>
    </source>
</evidence>
<dbReference type="OrthoDB" id="3266451at2759"/>